<dbReference type="OrthoDB" id="7031561at2"/>
<organism evidence="3 4">
    <name type="scientific">Marinomonas piezotolerans</name>
    <dbReference type="NCBI Taxonomy" id="2213058"/>
    <lineage>
        <taxon>Bacteria</taxon>
        <taxon>Pseudomonadati</taxon>
        <taxon>Pseudomonadota</taxon>
        <taxon>Gammaproteobacteria</taxon>
        <taxon>Oceanospirillales</taxon>
        <taxon>Oceanospirillaceae</taxon>
        <taxon>Marinomonas</taxon>
    </lineage>
</organism>
<dbReference type="Proteomes" id="UP000254326">
    <property type="component" value="Unassembled WGS sequence"/>
</dbReference>
<comment type="caution">
    <text evidence="3">The sequence shown here is derived from an EMBL/GenBank/DDBJ whole genome shotgun (WGS) entry which is preliminary data.</text>
</comment>
<evidence type="ECO:0000313" key="3">
    <source>
        <dbReference type="EMBL" id="RDL44365.1"/>
    </source>
</evidence>
<keyword evidence="4" id="KW-1185">Reference proteome</keyword>
<accession>A0A370U9C0</accession>
<gene>
    <name evidence="3" type="ORF">DN730_08145</name>
</gene>
<dbReference type="EMBL" id="QKRA01000003">
    <property type="protein sequence ID" value="RDL44365.1"/>
    <property type="molecule type" value="Genomic_DNA"/>
</dbReference>
<feature type="region of interest" description="Disordered" evidence="2">
    <location>
        <begin position="802"/>
        <end position="825"/>
    </location>
</feature>
<sequence>MANRRKRPAIEHVQLKGELSSLNSVLAAIREHLEINEGERGDPMERGVKVRDLVAAGISEYRLRKSGKGQYATLTGTQTETHNTSTPPTPQNLQALPTTANVYLSWGNPSYSYHAYTEVWRSSENNLATAVDLGASPDGLVYADAVVSGQTYYYWIRFVSKAGVKSEFNAVDGVEAVTELPPEEILNQLSGRITSSELVQELRDPIEQIPLLSEAIGTETENRIAAILAESQARADAIQAEVDARIAAITQERATSAYEISVEQTTRAQKLAEEAQARIDALQSEADQRVAAIQTEQAARATAIANEQQARANEIQQEAQIRANALAAESLNRIKGFQALQSIESLVGTDARELKTLSRIANEEMTRMQQYQELSASYQTLYSTTSAEIIRLDEAVATEKEARATAITSLTAQFQTELGTVQQAAVTEAINVITTNDDVIAEVISKISAADTTGWATTAYVTENAVTPLNALTNRTTTLESQYQAIDSTYLSQASFTEWQQTYTTDKEATTERLDTLESTVSDPLTGLTSKASTTQLTQTKNDIYNSQVSQFGSISARFIQQQGDIDAKATKTELTDAISDAKGASVSEFTQIQAEFDNVANDVNSKASKTEVEDIAAGLESASIEQASNSKAVVEFAELSAMTESIKSLQQSVTADQSLISKIDKVTAEYRTGISTATAEITRVETVLSDELSASVESFEAFTASYETDKANTLATKTELNQAKTDVLGAEVSEFSRLEAKFNEQNSQINTKASTADLSNAISTEQEARANLASSVATQLNSQQQDIDTRATKTELTEAISTEQQARTSQYNSTQSEISGLNDSLKSKASTTELEETAAALDSSLYARLNLTATALKQDAFTAETRAIKSIEQSANADAVQIKRLDRMESEYKTGVGLARAEIAQTQTILTNSVEALAETVTTHKTEYETDKSSTLATKTELDQAKSDIKGSAVTDFTEINTQLESQQQDIATRATKTELNEAISGESNARVSAINQLSTTVNGHTSTLQTQSESIDGIGAKWGVKFSIGNDGQQRVTGFQVNAGEGSTGAHFDVDEFSISKPGAEALDFAVADVLQPDGSTKRMVVMDAAKIVNLAVKSAQIESVAADKVTAGKINAAVSMMAAKIFGGALRLGAGGTILRDDENGDSAGYKAVIDSDGSIYSEAHLRVGNEQQYIHWNGETFEISGILKSSVIDPSSTLVKSSENATTGPITVHTLNTDVLFAKREGVQEFGSGYIYSESTYIGKLYLPKSDDTSEPNKKVVTDLGQVLNINFPCRGHDCSMNIQYRLDGGDWITWEPWPNSTVTSVAGATSGNFYQIVNLDFPLFGPNGVTDANDHSLIEFQFQVDSISGQYGRFEASNISFTYNNL</sequence>
<evidence type="ECO:0000313" key="4">
    <source>
        <dbReference type="Proteomes" id="UP000254326"/>
    </source>
</evidence>
<protein>
    <submittedName>
        <fullName evidence="3">Uncharacterized protein</fullName>
    </submittedName>
</protein>
<dbReference type="Gene3D" id="2.60.40.10">
    <property type="entry name" value="Immunoglobulins"/>
    <property type="match status" value="1"/>
</dbReference>
<dbReference type="InterPro" id="IPR013783">
    <property type="entry name" value="Ig-like_fold"/>
</dbReference>
<proteinExistence type="predicted"/>
<keyword evidence="1" id="KW-0175">Coiled coil</keyword>
<dbReference type="RefSeq" id="WP_115467628.1">
    <property type="nucleotide sequence ID" value="NZ_QKRA01000003.1"/>
</dbReference>
<feature type="coiled-coil region" evidence="1">
    <location>
        <begin position="265"/>
        <end position="318"/>
    </location>
</feature>
<evidence type="ECO:0000256" key="2">
    <source>
        <dbReference type="SAM" id="MobiDB-lite"/>
    </source>
</evidence>
<reference evidence="3 4" key="1">
    <citation type="submission" date="2018-06" db="EMBL/GenBank/DDBJ databases">
        <title>Marinomonas sp. YLB-05 draft genome sequence.</title>
        <authorList>
            <person name="Yu L."/>
            <person name="Tang X."/>
        </authorList>
    </citation>
    <scope>NUCLEOTIDE SEQUENCE [LARGE SCALE GENOMIC DNA]</scope>
    <source>
        <strain evidence="3 4">YLB-05</strain>
    </source>
</reference>
<name>A0A370U9C0_9GAMM</name>
<evidence type="ECO:0000256" key="1">
    <source>
        <dbReference type="SAM" id="Coils"/>
    </source>
</evidence>